<organism evidence="1 2">
    <name type="scientific">Duganella qianjiadongensis</name>
    <dbReference type="NCBI Taxonomy" id="2692176"/>
    <lineage>
        <taxon>Bacteria</taxon>
        <taxon>Pseudomonadati</taxon>
        <taxon>Pseudomonadota</taxon>
        <taxon>Betaproteobacteria</taxon>
        <taxon>Burkholderiales</taxon>
        <taxon>Oxalobacteraceae</taxon>
        <taxon>Telluria group</taxon>
        <taxon>Duganella</taxon>
    </lineage>
</organism>
<dbReference type="Proteomes" id="UP000478090">
    <property type="component" value="Unassembled WGS sequence"/>
</dbReference>
<evidence type="ECO:0000313" key="2">
    <source>
        <dbReference type="Proteomes" id="UP000478090"/>
    </source>
</evidence>
<dbReference type="EMBL" id="WWCM01000014">
    <property type="protein sequence ID" value="MYM41167.1"/>
    <property type="molecule type" value="Genomic_DNA"/>
</dbReference>
<sequence>MGDACANFVNELVTLHPSLAEKLIEVREYWAPDEPPITILFGEIGRQITSEFVYNPENIGRDVFNLINAGMAGDGLLLTAIATGLIESVVSNIKDESVREIFLGQLGEKAQAHARAWIGK</sequence>
<reference evidence="1 2" key="1">
    <citation type="submission" date="2019-12" db="EMBL/GenBank/DDBJ databases">
        <title>Novel species isolated from a subtropical stream in China.</title>
        <authorList>
            <person name="Lu H."/>
        </authorList>
    </citation>
    <scope>NUCLEOTIDE SEQUENCE [LARGE SCALE GENOMIC DNA]</scope>
    <source>
        <strain evidence="1 2">CY13W</strain>
    </source>
</reference>
<keyword evidence="2" id="KW-1185">Reference proteome</keyword>
<gene>
    <name evidence="1" type="ORF">GTP27_17760</name>
</gene>
<evidence type="ECO:0000313" key="1">
    <source>
        <dbReference type="EMBL" id="MYM41167.1"/>
    </source>
</evidence>
<accession>A0ABW9VR59</accession>
<dbReference type="RefSeq" id="WP_161040494.1">
    <property type="nucleotide sequence ID" value="NZ_WWCM01000014.1"/>
</dbReference>
<protein>
    <submittedName>
        <fullName evidence="1">Uncharacterized protein</fullName>
    </submittedName>
</protein>
<proteinExistence type="predicted"/>
<comment type="caution">
    <text evidence="1">The sequence shown here is derived from an EMBL/GenBank/DDBJ whole genome shotgun (WGS) entry which is preliminary data.</text>
</comment>
<name>A0ABW9VR59_9BURK</name>